<gene>
    <name evidence="2" type="ORF">PGLA1383_LOCUS31801</name>
</gene>
<comment type="caution">
    <text evidence="2">The sequence shown here is derived from an EMBL/GenBank/DDBJ whole genome shotgun (WGS) entry which is preliminary data.</text>
</comment>
<keyword evidence="3" id="KW-1185">Reference proteome</keyword>
<protein>
    <submittedName>
        <fullName evidence="2">Uncharacterized protein</fullName>
    </submittedName>
</protein>
<proteinExistence type="predicted"/>
<dbReference type="AlphaFoldDB" id="A0A813FJZ4"/>
<evidence type="ECO:0000256" key="1">
    <source>
        <dbReference type="SAM" id="MobiDB-lite"/>
    </source>
</evidence>
<evidence type="ECO:0000313" key="2">
    <source>
        <dbReference type="EMBL" id="CAE8614068.1"/>
    </source>
</evidence>
<reference evidence="2" key="1">
    <citation type="submission" date="2021-02" db="EMBL/GenBank/DDBJ databases">
        <authorList>
            <person name="Dougan E. K."/>
            <person name="Rhodes N."/>
            <person name="Thang M."/>
            <person name="Chan C."/>
        </authorList>
    </citation>
    <scope>NUCLEOTIDE SEQUENCE</scope>
</reference>
<organism evidence="2 3">
    <name type="scientific">Polarella glacialis</name>
    <name type="common">Dinoflagellate</name>
    <dbReference type="NCBI Taxonomy" id="89957"/>
    <lineage>
        <taxon>Eukaryota</taxon>
        <taxon>Sar</taxon>
        <taxon>Alveolata</taxon>
        <taxon>Dinophyceae</taxon>
        <taxon>Suessiales</taxon>
        <taxon>Suessiaceae</taxon>
        <taxon>Polarella</taxon>
    </lineage>
</organism>
<name>A0A813FJZ4_POLGL</name>
<evidence type="ECO:0000313" key="3">
    <source>
        <dbReference type="Proteomes" id="UP000654075"/>
    </source>
</evidence>
<sequence>MQCMRSMQDLGKRLRLPTLAASQVRRCGDSSGTSTSAPSGSSQSSSHTFKAKEVWRATVEGQDIMERMPRKSRDRNPAYNWLYKKAALYHAKNMAPDEAERFSTLEADILEGSQQTLHFLASCLGGGSEEANSKALEPPRLDEFLGERLQAEVKWLREAGCDWRWELDGDLEASVHRIFVIVGASRGAVIPKERQFLEALGQQFVLKPEQSERFAGVASREGGFKARIGIFQELLFADMVVVADVGLVARQRSALICPGDPNAPQGSEKISLGSLDAGSGPLMVPQEVEHVLRFEMPMRHDRTSGSDVPNMKWNGQMTMTCSKWNLVDWNWVCHGNHPCLPPNTRSAW</sequence>
<dbReference type="Proteomes" id="UP000654075">
    <property type="component" value="Unassembled WGS sequence"/>
</dbReference>
<feature type="region of interest" description="Disordered" evidence="1">
    <location>
        <begin position="21"/>
        <end position="50"/>
    </location>
</feature>
<accession>A0A813FJZ4</accession>
<feature type="compositionally biased region" description="Low complexity" evidence="1">
    <location>
        <begin position="29"/>
        <end position="48"/>
    </location>
</feature>
<dbReference type="EMBL" id="CAJNNV010025361">
    <property type="protein sequence ID" value="CAE8614068.1"/>
    <property type="molecule type" value="Genomic_DNA"/>
</dbReference>